<dbReference type="CDD" id="cd06267">
    <property type="entry name" value="PBP1_LacI_sugar_binding-like"/>
    <property type="match status" value="1"/>
</dbReference>
<name>A0A1I6BCA5_9BACI</name>
<feature type="domain" description="HTH lacI-type" evidence="4">
    <location>
        <begin position="3"/>
        <end position="57"/>
    </location>
</feature>
<organism evidence="5 6">
    <name type="scientific">Priestia endophytica DSM 13796</name>
    <dbReference type="NCBI Taxonomy" id="1121089"/>
    <lineage>
        <taxon>Bacteria</taxon>
        <taxon>Bacillati</taxon>
        <taxon>Bacillota</taxon>
        <taxon>Bacilli</taxon>
        <taxon>Bacillales</taxon>
        <taxon>Bacillaceae</taxon>
        <taxon>Priestia</taxon>
    </lineage>
</organism>
<dbReference type="PROSITE" id="PS50932">
    <property type="entry name" value="HTH_LACI_2"/>
    <property type="match status" value="1"/>
</dbReference>
<accession>A0A1I6BCA5</accession>
<dbReference type="GeneID" id="93712052"/>
<evidence type="ECO:0000256" key="2">
    <source>
        <dbReference type="ARBA" id="ARBA00023125"/>
    </source>
</evidence>
<comment type="caution">
    <text evidence="5">The sequence shown here is derived from an EMBL/GenBank/DDBJ whole genome shotgun (WGS) entry which is preliminary data.</text>
</comment>
<dbReference type="EMBL" id="FOXX01000009">
    <property type="protein sequence ID" value="SFQ78585.1"/>
    <property type="molecule type" value="Genomic_DNA"/>
</dbReference>
<gene>
    <name evidence="5" type="ORF">SAMN02745910_03451</name>
</gene>
<reference evidence="5 6" key="1">
    <citation type="submission" date="2016-10" db="EMBL/GenBank/DDBJ databases">
        <authorList>
            <person name="Varghese N."/>
            <person name="Submissions S."/>
        </authorList>
    </citation>
    <scope>NUCLEOTIDE SEQUENCE [LARGE SCALE GENOMIC DNA]</scope>
    <source>
        <strain evidence="5 6">DSM 13796</strain>
    </source>
</reference>
<keyword evidence="3" id="KW-0804">Transcription</keyword>
<dbReference type="InterPro" id="IPR000843">
    <property type="entry name" value="HTH_LacI"/>
</dbReference>
<keyword evidence="2" id="KW-0238">DNA-binding</keyword>
<dbReference type="SUPFAM" id="SSF47413">
    <property type="entry name" value="lambda repressor-like DNA-binding domains"/>
    <property type="match status" value="1"/>
</dbReference>
<dbReference type="InterPro" id="IPR010982">
    <property type="entry name" value="Lambda_DNA-bd_dom_sf"/>
</dbReference>
<dbReference type="Proteomes" id="UP000182762">
    <property type="component" value="Unassembled WGS sequence"/>
</dbReference>
<sequence>MKITIRSVAEEAGVSIGTVSKVINDSGKISEKTRKKVFQAMQKLNYKPDAAAASLRGKRTKLIGLLVPDISNPFYAGIARSIEDRSHEVGLNVMLCSTDNNTEKEKNYLALLTSQRVDGLVVASAFRSTVLLQETIEQGIPSVLIASEIPQLSINTVTVDDYKGGYLATSHLLDLGHKDIAIIYENVRSNEPRLAAYRDSLREAGIDVNPEYIMKTEATILKGYECAKKLLLLEEKPTAIFACNDLLAAGVIQAAKELELDLPRELSVVGFDNTVLSTTTAPMLTTVSQPIKQMGAKVVNLLLQEMEESKGYKERLLMAPELIVRQSTASV</sequence>
<proteinExistence type="predicted"/>
<evidence type="ECO:0000256" key="3">
    <source>
        <dbReference type="ARBA" id="ARBA00023163"/>
    </source>
</evidence>
<protein>
    <submittedName>
        <fullName evidence="5">Transcriptional regulator, LacI family</fullName>
    </submittedName>
</protein>
<dbReference type="Pfam" id="PF13377">
    <property type="entry name" value="Peripla_BP_3"/>
    <property type="match status" value="1"/>
</dbReference>
<dbReference type="PANTHER" id="PTHR30146:SF109">
    <property type="entry name" value="HTH-TYPE TRANSCRIPTIONAL REGULATOR GALS"/>
    <property type="match status" value="1"/>
</dbReference>
<evidence type="ECO:0000259" key="4">
    <source>
        <dbReference type="PROSITE" id="PS50932"/>
    </source>
</evidence>
<dbReference type="CDD" id="cd01392">
    <property type="entry name" value="HTH_LacI"/>
    <property type="match status" value="1"/>
</dbReference>
<dbReference type="InterPro" id="IPR046335">
    <property type="entry name" value="LacI/GalR-like_sensor"/>
</dbReference>
<dbReference type="Pfam" id="PF00356">
    <property type="entry name" value="LacI"/>
    <property type="match status" value="1"/>
</dbReference>
<dbReference type="PANTHER" id="PTHR30146">
    <property type="entry name" value="LACI-RELATED TRANSCRIPTIONAL REPRESSOR"/>
    <property type="match status" value="1"/>
</dbReference>
<evidence type="ECO:0000256" key="1">
    <source>
        <dbReference type="ARBA" id="ARBA00023015"/>
    </source>
</evidence>
<dbReference type="SMART" id="SM00354">
    <property type="entry name" value="HTH_LACI"/>
    <property type="match status" value="1"/>
</dbReference>
<dbReference type="Gene3D" id="1.10.260.40">
    <property type="entry name" value="lambda repressor-like DNA-binding domains"/>
    <property type="match status" value="1"/>
</dbReference>
<evidence type="ECO:0000313" key="5">
    <source>
        <dbReference type="EMBL" id="SFQ78585.1"/>
    </source>
</evidence>
<keyword evidence="6" id="KW-1185">Reference proteome</keyword>
<evidence type="ECO:0000313" key="6">
    <source>
        <dbReference type="Proteomes" id="UP000182762"/>
    </source>
</evidence>
<dbReference type="RefSeq" id="WP_061805797.1">
    <property type="nucleotide sequence ID" value="NZ_FOXX01000009.1"/>
</dbReference>
<dbReference type="SUPFAM" id="SSF53822">
    <property type="entry name" value="Periplasmic binding protein-like I"/>
    <property type="match status" value="1"/>
</dbReference>
<keyword evidence="1" id="KW-0805">Transcription regulation</keyword>
<dbReference type="InterPro" id="IPR028082">
    <property type="entry name" value="Peripla_BP_I"/>
</dbReference>
<dbReference type="Gene3D" id="3.40.50.2300">
    <property type="match status" value="2"/>
</dbReference>